<evidence type="ECO:0000259" key="4">
    <source>
        <dbReference type="PROSITE" id="PS50949"/>
    </source>
</evidence>
<keyword evidence="2" id="KW-0238">DNA-binding</keyword>
<comment type="caution">
    <text evidence="5">The sequence shown here is derived from an EMBL/GenBank/DDBJ whole genome shotgun (WGS) entry which is preliminary data.</text>
</comment>
<dbReference type="Pfam" id="PF07729">
    <property type="entry name" value="FCD"/>
    <property type="match status" value="1"/>
</dbReference>
<dbReference type="AlphaFoldDB" id="A0A501PRS6"/>
<dbReference type="Proteomes" id="UP000319148">
    <property type="component" value="Unassembled WGS sequence"/>
</dbReference>
<dbReference type="CDD" id="cd07377">
    <property type="entry name" value="WHTH_GntR"/>
    <property type="match status" value="1"/>
</dbReference>
<dbReference type="GO" id="GO:0003677">
    <property type="term" value="F:DNA binding"/>
    <property type="evidence" value="ECO:0007669"/>
    <property type="project" value="UniProtKB-KW"/>
</dbReference>
<evidence type="ECO:0000256" key="3">
    <source>
        <dbReference type="ARBA" id="ARBA00023163"/>
    </source>
</evidence>
<name>A0A501PRS6_9PROT</name>
<gene>
    <name evidence="5" type="ORF">FIV46_03910</name>
</gene>
<reference evidence="6" key="1">
    <citation type="submission" date="2019-06" db="EMBL/GenBank/DDBJ databases">
        <title>The complete genome of Emcibacter congregatus ZYLT.</title>
        <authorList>
            <person name="Zhao Z."/>
        </authorList>
    </citation>
    <scope>NUCLEOTIDE SEQUENCE [LARGE SCALE GENOMIC DNA]</scope>
    <source>
        <strain evidence="6">MCCC 1A06723</strain>
    </source>
</reference>
<sequence>MTMSKSAEKAYATIRNAVLDGYFAPGDHLKEERLVELCGVSRTPVREAIKRLAAENYVVMKPHLGAHVAKWSPQEIKDIFRLRAMTEGMAARRAAELITPEQIGILKEQHKIVDDMLAGKGEFSIETFITANKVFHNTLLEATRSEILKQAVLRLVSPPIVTRTAINFTHNELKRSNAHHLELIEALESGNGDWSDAVMQTHILAAYQRFSATIEGQPTETDRV</sequence>
<dbReference type="InterPro" id="IPR008920">
    <property type="entry name" value="TF_FadR/GntR_C"/>
</dbReference>
<dbReference type="PROSITE" id="PS50949">
    <property type="entry name" value="HTH_GNTR"/>
    <property type="match status" value="1"/>
</dbReference>
<dbReference type="GO" id="GO:0003700">
    <property type="term" value="F:DNA-binding transcription factor activity"/>
    <property type="evidence" value="ECO:0007669"/>
    <property type="project" value="InterPro"/>
</dbReference>
<dbReference type="SMART" id="SM00895">
    <property type="entry name" value="FCD"/>
    <property type="match status" value="1"/>
</dbReference>
<protein>
    <submittedName>
        <fullName evidence="5">GntR family transcriptional regulator</fullName>
    </submittedName>
</protein>
<dbReference type="InterPro" id="IPR000524">
    <property type="entry name" value="Tscrpt_reg_HTH_GntR"/>
</dbReference>
<dbReference type="Pfam" id="PF00392">
    <property type="entry name" value="GntR"/>
    <property type="match status" value="1"/>
</dbReference>
<evidence type="ECO:0000313" key="5">
    <source>
        <dbReference type="EMBL" id="TPD63230.1"/>
    </source>
</evidence>
<keyword evidence="6" id="KW-1185">Reference proteome</keyword>
<keyword evidence="1" id="KW-0805">Transcription regulation</keyword>
<evidence type="ECO:0000256" key="1">
    <source>
        <dbReference type="ARBA" id="ARBA00023015"/>
    </source>
</evidence>
<evidence type="ECO:0000313" key="6">
    <source>
        <dbReference type="Proteomes" id="UP000319148"/>
    </source>
</evidence>
<dbReference type="EMBL" id="VFIY01000004">
    <property type="protein sequence ID" value="TPD63230.1"/>
    <property type="molecule type" value="Genomic_DNA"/>
</dbReference>
<dbReference type="OrthoDB" id="7834120at2"/>
<proteinExistence type="predicted"/>
<dbReference type="Gene3D" id="1.20.120.530">
    <property type="entry name" value="GntR ligand-binding domain-like"/>
    <property type="match status" value="1"/>
</dbReference>
<feature type="domain" description="HTH gntR-type" evidence="4">
    <location>
        <begin position="4"/>
        <end position="71"/>
    </location>
</feature>
<dbReference type="InterPro" id="IPR036390">
    <property type="entry name" value="WH_DNA-bd_sf"/>
</dbReference>
<dbReference type="SUPFAM" id="SSF48008">
    <property type="entry name" value="GntR ligand-binding domain-like"/>
    <property type="match status" value="1"/>
</dbReference>
<dbReference type="InterPro" id="IPR036388">
    <property type="entry name" value="WH-like_DNA-bd_sf"/>
</dbReference>
<dbReference type="SUPFAM" id="SSF46785">
    <property type="entry name" value="Winged helix' DNA-binding domain"/>
    <property type="match status" value="1"/>
</dbReference>
<dbReference type="SMART" id="SM00345">
    <property type="entry name" value="HTH_GNTR"/>
    <property type="match status" value="1"/>
</dbReference>
<keyword evidence="3" id="KW-0804">Transcription</keyword>
<organism evidence="5 6">
    <name type="scientific">Emcibacter nanhaiensis</name>
    <dbReference type="NCBI Taxonomy" id="1505037"/>
    <lineage>
        <taxon>Bacteria</taxon>
        <taxon>Pseudomonadati</taxon>
        <taxon>Pseudomonadota</taxon>
        <taxon>Alphaproteobacteria</taxon>
        <taxon>Emcibacterales</taxon>
        <taxon>Emcibacteraceae</taxon>
        <taxon>Emcibacter</taxon>
    </lineage>
</organism>
<accession>A0A501PRS6</accession>
<dbReference type="Gene3D" id="1.10.10.10">
    <property type="entry name" value="Winged helix-like DNA-binding domain superfamily/Winged helix DNA-binding domain"/>
    <property type="match status" value="1"/>
</dbReference>
<dbReference type="InterPro" id="IPR011711">
    <property type="entry name" value="GntR_C"/>
</dbReference>
<dbReference type="PANTHER" id="PTHR43537">
    <property type="entry name" value="TRANSCRIPTIONAL REGULATOR, GNTR FAMILY"/>
    <property type="match status" value="1"/>
</dbReference>
<dbReference type="PANTHER" id="PTHR43537:SF24">
    <property type="entry name" value="GLUCONATE OPERON TRANSCRIPTIONAL REPRESSOR"/>
    <property type="match status" value="1"/>
</dbReference>
<evidence type="ECO:0000256" key="2">
    <source>
        <dbReference type="ARBA" id="ARBA00023125"/>
    </source>
</evidence>